<dbReference type="Proteomes" id="UP000708208">
    <property type="component" value="Unassembled WGS sequence"/>
</dbReference>
<evidence type="ECO:0000256" key="1">
    <source>
        <dbReference type="ARBA" id="ARBA00023157"/>
    </source>
</evidence>
<feature type="domain" description="Peptidase S1" evidence="2">
    <location>
        <begin position="12"/>
        <end position="178"/>
    </location>
</feature>
<dbReference type="GO" id="GO:0004252">
    <property type="term" value="F:serine-type endopeptidase activity"/>
    <property type="evidence" value="ECO:0007669"/>
    <property type="project" value="InterPro"/>
</dbReference>
<dbReference type="OrthoDB" id="10059102at2759"/>
<dbReference type="InterPro" id="IPR001254">
    <property type="entry name" value="Trypsin_dom"/>
</dbReference>
<evidence type="ECO:0000313" key="4">
    <source>
        <dbReference type="Proteomes" id="UP000708208"/>
    </source>
</evidence>
<protein>
    <recommendedName>
        <fullName evidence="2">Peptidase S1 domain-containing protein</fullName>
    </recommendedName>
</protein>
<dbReference type="Pfam" id="PF00089">
    <property type="entry name" value="Trypsin"/>
    <property type="match status" value="1"/>
</dbReference>
<name>A0A8J2KY16_9HEXA</name>
<dbReference type="SMART" id="SM00020">
    <property type="entry name" value="Tryp_SPc"/>
    <property type="match status" value="1"/>
</dbReference>
<proteinExistence type="predicted"/>
<dbReference type="EMBL" id="CAJVCH010536372">
    <property type="protein sequence ID" value="CAG7825467.1"/>
    <property type="molecule type" value="Genomic_DNA"/>
</dbReference>
<dbReference type="PROSITE" id="PS50240">
    <property type="entry name" value="TRYPSIN_DOM"/>
    <property type="match status" value="1"/>
</dbReference>
<dbReference type="FunFam" id="2.40.10.10:FF:000068">
    <property type="entry name" value="transmembrane protease serine 2"/>
    <property type="match status" value="1"/>
</dbReference>
<accession>A0A8J2KY16</accession>
<comment type="caution">
    <text evidence="3">The sequence shown here is derived from an EMBL/GenBank/DDBJ whole genome shotgun (WGS) entry which is preliminary data.</text>
</comment>
<sequence length="178" mass="19354">LPRHLKLGLGKIVGGTLASTVLHQISLEYYQEHMCGGTILDKTRILTACHCVDFVTTKEITVTCGTNHINNIDSGAQKHIPVKSITMHEAYDSWTLENDIAIIELTQPLNLSTEDRAFNIEIAGKNYIPQGPATVTGWGALKEGASTLPTSLMTVNVPFVDNKSCNIAYDGDIKDGMI</sequence>
<feature type="non-terminal residue" evidence="3">
    <location>
        <position position="178"/>
    </location>
</feature>
<reference evidence="3" key="1">
    <citation type="submission" date="2021-06" db="EMBL/GenBank/DDBJ databases">
        <authorList>
            <person name="Hodson N. C."/>
            <person name="Mongue J. A."/>
            <person name="Jaron S. K."/>
        </authorList>
    </citation>
    <scope>NUCLEOTIDE SEQUENCE</scope>
</reference>
<dbReference type="CDD" id="cd00190">
    <property type="entry name" value="Tryp_SPc"/>
    <property type="match status" value="1"/>
</dbReference>
<gene>
    <name evidence="3" type="ORF">AFUS01_LOCUS35575</name>
</gene>
<evidence type="ECO:0000259" key="2">
    <source>
        <dbReference type="PROSITE" id="PS50240"/>
    </source>
</evidence>
<dbReference type="PANTHER" id="PTHR24252:SF7">
    <property type="entry name" value="HYALIN"/>
    <property type="match status" value="1"/>
</dbReference>
<keyword evidence="1" id="KW-1015">Disulfide bond</keyword>
<dbReference type="GO" id="GO:0006508">
    <property type="term" value="P:proteolysis"/>
    <property type="evidence" value="ECO:0007669"/>
    <property type="project" value="InterPro"/>
</dbReference>
<evidence type="ECO:0000313" key="3">
    <source>
        <dbReference type="EMBL" id="CAG7825467.1"/>
    </source>
</evidence>
<feature type="non-terminal residue" evidence="3">
    <location>
        <position position="1"/>
    </location>
</feature>
<keyword evidence="4" id="KW-1185">Reference proteome</keyword>
<organism evidence="3 4">
    <name type="scientific">Allacma fusca</name>
    <dbReference type="NCBI Taxonomy" id="39272"/>
    <lineage>
        <taxon>Eukaryota</taxon>
        <taxon>Metazoa</taxon>
        <taxon>Ecdysozoa</taxon>
        <taxon>Arthropoda</taxon>
        <taxon>Hexapoda</taxon>
        <taxon>Collembola</taxon>
        <taxon>Symphypleona</taxon>
        <taxon>Sminthuridae</taxon>
        <taxon>Allacma</taxon>
    </lineage>
</organism>
<dbReference type="PANTHER" id="PTHR24252">
    <property type="entry name" value="ACROSIN-RELATED"/>
    <property type="match status" value="1"/>
</dbReference>
<dbReference type="AlphaFoldDB" id="A0A8J2KY16"/>